<evidence type="ECO:0000313" key="2">
    <source>
        <dbReference type="EMBL" id="GBG89056.1"/>
    </source>
</evidence>
<accession>A0A388M3E1</accession>
<feature type="region of interest" description="Disordered" evidence="1">
    <location>
        <begin position="1"/>
        <end position="52"/>
    </location>
</feature>
<feature type="region of interest" description="Disordered" evidence="1">
    <location>
        <begin position="459"/>
        <end position="480"/>
    </location>
</feature>
<feature type="compositionally biased region" description="Basic and acidic residues" evidence="1">
    <location>
        <begin position="42"/>
        <end position="52"/>
    </location>
</feature>
<comment type="caution">
    <text evidence="2">The sequence shown here is derived from an EMBL/GenBank/DDBJ whole genome shotgun (WGS) entry which is preliminary data.</text>
</comment>
<name>A0A388M3E1_CHABU</name>
<dbReference type="Gramene" id="GBG89056">
    <property type="protein sequence ID" value="GBG89056"/>
    <property type="gene ID" value="CBR_g48767"/>
</dbReference>
<evidence type="ECO:0000256" key="1">
    <source>
        <dbReference type="SAM" id="MobiDB-lite"/>
    </source>
</evidence>
<protein>
    <submittedName>
        <fullName evidence="2">Uncharacterized protein</fullName>
    </submittedName>
</protein>
<feature type="compositionally biased region" description="Basic and acidic residues" evidence="1">
    <location>
        <begin position="142"/>
        <end position="163"/>
    </location>
</feature>
<keyword evidence="3" id="KW-1185">Reference proteome</keyword>
<dbReference type="EMBL" id="BFEA01000713">
    <property type="protein sequence ID" value="GBG89056.1"/>
    <property type="molecule type" value="Genomic_DNA"/>
</dbReference>
<feature type="region of interest" description="Disordered" evidence="1">
    <location>
        <begin position="126"/>
        <end position="163"/>
    </location>
</feature>
<reference evidence="2 3" key="1">
    <citation type="journal article" date="2018" name="Cell">
        <title>The Chara Genome: Secondary Complexity and Implications for Plant Terrestrialization.</title>
        <authorList>
            <person name="Nishiyama T."/>
            <person name="Sakayama H."/>
            <person name="Vries J.D."/>
            <person name="Buschmann H."/>
            <person name="Saint-Marcoux D."/>
            <person name="Ullrich K.K."/>
            <person name="Haas F.B."/>
            <person name="Vanderstraeten L."/>
            <person name="Becker D."/>
            <person name="Lang D."/>
            <person name="Vosolsobe S."/>
            <person name="Rombauts S."/>
            <person name="Wilhelmsson P.K.I."/>
            <person name="Janitza P."/>
            <person name="Kern R."/>
            <person name="Heyl A."/>
            <person name="Rumpler F."/>
            <person name="Villalobos L.I.A.C."/>
            <person name="Clay J.M."/>
            <person name="Skokan R."/>
            <person name="Toyoda A."/>
            <person name="Suzuki Y."/>
            <person name="Kagoshima H."/>
            <person name="Schijlen E."/>
            <person name="Tajeshwar N."/>
            <person name="Catarino B."/>
            <person name="Hetherington A.J."/>
            <person name="Saltykova A."/>
            <person name="Bonnot C."/>
            <person name="Breuninger H."/>
            <person name="Symeonidi A."/>
            <person name="Radhakrishnan G.V."/>
            <person name="Van Nieuwerburgh F."/>
            <person name="Deforce D."/>
            <person name="Chang C."/>
            <person name="Karol K.G."/>
            <person name="Hedrich R."/>
            <person name="Ulvskov P."/>
            <person name="Glockner G."/>
            <person name="Delwiche C.F."/>
            <person name="Petrasek J."/>
            <person name="Van de Peer Y."/>
            <person name="Friml J."/>
            <person name="Beilby M."/>
            <person name="Dolan L."/>
            <person name="Kohara Y."/>
            <person name="Sugano S."/>
            <person name="Fujiyama A."/>
            <person name="Delaux P.-M."/>
            <person name="Quint M."/>
            <person name="TheiBen G."/>
            <person name="Hagemann M."/>
            <person name="Harholt J."/>
            <person name="Dunand C."/>
            <person name="Zachgo S."/>
            <person name="Langdale J."/>
            <person name="Maumus F."/>
            <person name="Straeten D.V.D."/>
            <person name="Gould S.B."/>
            <person name="Rensing S.A."/>
        </authorList>
    </citation>
    <scope>NUCLEOTIDE SEQUENCE [LARGE SCALE GENOMIC DNA]</scope>
    <source>
        <strain evidence="2 3">S276</strain>
    </source>
</reference>
<evidence type="ECO:0000313" key="3">
    <source>
        <dbReference type="Proteomes" id="UP000265515"/>
    </source>
</evidence>
<gene>
    <name evidence="2" type="ORF">CBR_g48767</name>
</gene>
<sequence>MVMRGMGAAQKRRRRVVGEKWEQQEESCPAPTGLVAPGFPLDQDHSAEHWDHRRVNRRRLNCEGLGPQRLDRQQLEHQQGLGPQGLGHKGWDQLERDQEEAGRTGQFRDQVQKLESHQRDDVIRCGQGLDQQQPGQELDVQVEGRELERDRDRDRAESRDRDRDPPFKIFRVLEELGQPHVYAFHVIMPARQPSWKEIVRALQQGFSTFLVQMDTTLLHKGNLTAGVPSPLTQSVAQQQFRNWCSIQQPGGQLTLTFIQAAYAAVIEMHRTQSASWPRALLSDFFQFFIQKGIGALRDCTAGNLSTEIQRDSESALFASIFFVSHTLLALEGKNADSRDAKGATKSAGFKASHTSTVITGGDDRCVQNILELKFQATGFLCKSLEGMYDHPGVFQFEDVRRAQDLILMVAMEMVLGLSQRLATDGSINGVQGKSARRDLLKPLLMGILGGPFLKCMPDPTSVNPNSKSSERASKCPRPSDAGKVKMVMETFQALKNLWSRRRQTLAFMVDLISHIMEHNRLAGFSFLMQVVKIVKTTLSTSTAGSCPEAASQDEIGE</sequence>
<dbReference type="Proteomes" id="UP000265515">
    <property type="component" value="Unassembled WGS sequence"/>
</dbReference>
<dbReference type="AlphaFoldDB" id="A0A388M3E1"/>
<organism evidence="2 3">
    <name type="scientific">Chara braunii</name>
    <name type="common">Braun's stonewort</name>
    <dbReference type="NCBI Taxonomy" id="69332"/>
    <lineage>
        <taxon>Eukaryota</taxon>
        <taxon>Viridiplantae</taxon>
        <taxon>Streptophyta</taxon>
        <taxon>Charophyceae</taxon>
        <taxon>Charales</taxon>
        <taxon>Characeae</taxon>
        <taxon>Chara</taxon>
    </lineage>
</organism>
<proteinExistence type="predicted"/>